<keyword evidence="8" id="KW-0479">Metal-binding</keyword>
<dbReference type="FunFam" id="3.40.50.410:FF:000019">
    <property type="entry name" value="SEC24 homolog B, COPII coat complex component"/>
    <property type="match status" value="1"/>
</dbReference>
<feature type="compositionally biased region" description="Low complexity" evidence="16">
    <location>
        <begin position="419"/>
        <end position="428"/>
    </location>
</feature>
<dbReference type="InterPro" id="IPR029006">
    <property type="entry name" value="ADF-H/Gelsolin-like_dom_sf"/>
</dbReference>
<dbReference type="Gene3D" id="1.20.120.730">
    <property type="entry name" value="Sec23/Sec24 helical domain"/>
    <property type="match status" value="1"/>
</dbReference>
<evidence type="ECO:0000256" key="11">
    <source>
        <dbReference type="ARBA" id="ARBA00022892"/>
    </source>
</evidence>
<feature type="compositionally biased region" description="Basic and acidic residues" evidence="16">
    <location>
        <begin position="777"/>
        <end position="787"/>
    </location>
</feature>
<evidence type="ECO:0000313" key="23">
    <source>
        <dbReference type="Proteomes" id="UP000275408"/>
    </source>
</evidence>
<dbReference type="InterPro" id="IPR036180">
    <property type="entry name" value="Gelsolin-like_dom_sf"/>
</dbReference>
<dbReference type="PANTHER" id="PTHR13803">
    <property type="entry name" value="SEC24-RELATED PROTEIN"/>
    <property type="match status" value="1"/>
</dbReference>
<reference evidence="22 23" key="1">
    <citation type="journal article" date="2018" name="Sci. Rep.">
        <title>Comparative analysis of the Pocillopora damicornis genome highlights role of immune system in coral evolution.</title>
        <authorList>
            <person name="Cunning R."/>
            <person name="Bay R.A."/>
            <person name="Gillette P."/>
            <person name="Baker A.C."/>
            <person name="Traylor-Knowles N."/>
        </authorList>
    </citation>
    <scope>NUCLEOTIDE SEQUENCE [LARGE SCALE GENOMIC DNA]</scope>
    <source>
        <strain evidence="22">RSMAS</strain>
        <tissue evidence="22">Whole animal</tissue>
    </source>
</reference>
<feature type="compositionally biased region" description="Polar residues" evidence="16">
    <location>
        <begin position="110"/>
        <end position="145"/>
    </location>
</feature>
<dbReference type="InterPro" id="IPR006895">
    <property type="entry name" value="Znf_Sec23_Sec24"/>
</dbReference>
<evidence type="ECO:0000256" key="12">
    <source>
        <dbReference type="ARBA" id="ARBA00022927"/>
    </source>
</evidence>
<feature type="domain" description="Zinc finger Sec23/Sec24-type" evidence="18">
    <location>
        <begin position="555"/>
        <end position="591"/>
    </location>
</feature>
<keyword evidence="23" id="KW-1185">Reference proteome</keyword>
<comment type="similarity">
    <text evidence="5">Belongs to the SEC23/SEC24 family. SEC24 subfamily.</text>
</comment>
<protein>
    <submittedName>
        <fullName evidence="22">Uncharacterized protein</fullName>
    </submittedName>
</protein>
<dbReference type="InterPro" id="IPR050550">
    <property type="entry name" value="SEC23_SEC24_subfamily"/>
</dbReference>
<dbReference type="SUPFAM" id="SSF81811">
    <property type="entry name" value="Helical domain of Sec23/24"/>
    <property type="match status" value="1"/>
</dbReference>
<evidence type="ECO:0000256" key="10">
    <source>
        <dbReference type="ARBA" id="ARBA00022833"/>
    </source>
</evidence>
<feature type="domain" description="Gelsolin-like" evidence="17">
    <location>
        <begin position="1095"/>
        <end position="1167"/>
    </location>
</feature>
<evidence type="ECO:0000259" key="18">
    <source>
        <dbReference type="Pfam" id="PF04810"/>
    </source>
</evidence>
<dbReference type="GO" id="GO:0005789">
    <property type="term" value="C:endoplasmic reticulum membrane"/>
    <property type="evidence" value="ECO:0007669"/>
    <property type="project" value="UniProtKB-SubCell"/>
</dbReference>
<evidence type="ECO:0000256" key="9">
    <source>
        <dbReference type="ARBA" id="ARBA00022824"/>
    </source>
</evidence>
<evidence type="ECO:0000256" key="2">
    <source>
        <dbReference type="ARBA" id="ARBA00004394"/>
    </source>
</evidence>
<dbReference type="InterPro" id="IPR006896">
    <property type="entry name" value="Sec23/24_trunk_dom"/>
</dbReference>
<dbReference type="SUPFAM" id="SSF82754">
    <property type="entry name" value="C-terminal, gelsolin-like domain of Sec23/24"/>
    <property type="match status" value="1"/>
</dbReference>
<dbReference type="OrthoDB" id="49016at2759"/>
<evidence type="ECO:0000259" key="21">
    <source>
        <dbReference type="Pfam" id="PF08033"/>
    </source>
</evidence>
<sequence length="1221" mass="132670">MSGGRLPPSHNAFSVGQQQPYLNHGGVNSFESSQNHGEFVQPDKKGVSQESQHTSIVNNQTQSVSQDMNPASKGYQAQYPGQWPTSLSPGHNQYRTNPPMVNNMVGASPHSLNNSHESSSALPPNRSPMNLQTGQSGNHSPSPNAIANGPVSGVGPPIGSSPSQPRMGQAVPNLSAPTHGQSTPPSGSALANGPSLNSNSQQQTIINNTHGMQQTGSAFTPVTSHSGQSSLYQNSSSMPPLPSQSRTGLPVHGQSNTPPQMSQVGQNTNYSGHAQGFPSGLSTTIGQPGSQPLSALHSNKPKRPTMPMTTGPGHPGQGGSPLQRSTPPPSAGFPGSTMGQQVMPPPPTGPGGATPGQSLTPPPPSMSPGSAMPQTGFNSPPTGYSPTGQDSQAGRPISSRRRMYPSQPMQPPMPGPGGMMNAPGQMNQPYPGQMSPMAQQPPVSGNTQQFPSSGLEGPMGRLTVQQSSACQPINLLEQRHVLPQTPIEQPTPNLPGDLRKRNCDPSVLCCTVNAVPETKSLLTKSKLPLGIHLHPFKDLQATKEKNLPVIHSSVITRCRSCRTYINPFVTFTDSRRWRCPMCFRVNEVPEEFCFDPTTRQYGDPSKRPEVRNATVEFIAPSEYMLRPPQPAVFLFVMDVSFNAIETGYLHMVCKLLKENLEKMPGDLRTQIGFITFDSTVQFYSLKSKLSQPQMNIVSDLEDIFLPSPDDLLVNLNESKELVTQLLDSLPTMFNSNHNVHSATGAALQAALKLVGHIGGRVTLFQTTLPNIGPGQLKKREDGQKSSPKDVQNLTPATDFYKKFALDCAAEQVAVDLFLLSGQYADIATLMCASKYSGGSVMYYPDFHASRNPAAAEKFENEFVRYLTRKIGFEAVMRVRCTKGLSIHTFHGNFFVRSTDLVSLPNVSPDSGFSMQIDIEDSLTDSNLAVFQSALLYTSTKGERRIRVHTLALPITNKLADLYATADVQAIATLLAKMAVDRTLTSSLGDAREALLNACIDTLSVYRSSVANQPQSSGLIAPYSLRLLPLFILAIMKHMAFRLGSTSRLDERCFSMQQLKVMPLSLVMLSIYPKMYPIHELSDEGAFQTKSGLVAKPPIYHLSGEKLTRKGIFLLDAGHAFYFWVGRDAPIDVIQAIFNVPNYGSIPENMGSLPALENPQSERVRTFLDYLQTQRSCHANIFVLKEDGRMRGLFLQNLVDDRSESVMSYYEFLVHIQKQISK</sequence>
<evidence type="ECO:0000256" key="1">
    <source>
        <dbReference type="ARBA" id="ARBA00004299"/>
    </source>
</evidence>
<dbReference type="Pfam" id="PF04815">
    <property type="entry name" value="Sec23_helical"/>
    <property type="match status" value="1"/>
</dbReference>
<dbReference type="InterPro" id="IPR012990">
    <property type="entry name" value="Beta-sandwich_Sec23_24"/>
</dbReference>
<keyword evidence="6" id="KW-0813">Transport</keyword>
<dbReference type="InterPro" id="IPR041742">
    <property type="entry name" value="Sec24-like_trunk_dom"/>
</dbReference>
<dbReference type="SUPFAM" id="SSF53300">
    <property type="entry name" value="vWA-like"/>
    <property type="match status" value="1"/>
</dbReference>
<evidence type="ECO:0000256" key="5">
    <source>
        <dbReference type="ARBA" id="ARBA00008334"/>
    </source>
</evidence>
<dbReference type="EMBL" id="RCHS01002954">
    <property type="protein sequence ID" value="RMX44794.1"/>
    <property type="molecule type" value="Genomic_DNA"/>
</dbReference>
<feature type="compositionally biased region" description="Polar residues" evidence="16">
    <location>
        <begin position="11"/>
        <end position="21"/>
    </location>
</feature>
<evidence type="ECO:0000259" key="20">
    <source>
        <dbReference type="Pfam" id="PF04815"/>
    </source>
</evidence>
<dbReference type="GO" id="GO:0005829">
    <property type="term" value="C:cytosol"/>
    <property type="evidence" value="ECO:0007669"/>
    <property type="project" value="UniProtKB-SubCell"/>
</dbReference>
<dbReference type="GO" id="GO:0000149">
    <property type="term" value="F:SNARE binding"/>
    <property type="evidence" value="ECO:0007669"/>
    <property type="project" value="TreeGrafter"/>
</dbReference>
<feature type="domain" description="Sec23/Sec24 helical" evidence="20">
    <location>
        <begin position="966"/>
        <end position="1067"/>
    </location>
</feature>
<dbReference type="GO" id="GO:0000139">
    <property type="term" value="C:Golgi membrane"/>
    <property type="evidence" value="ECO:0007669"/>
    <property type="project" value="UniProtKB-SubCell"/>
</dbReference>
<dbReference type="FunFam" id="2.30.30.380:FF:000004">
    <property type="entry name" value="SEC24 homolog B, COPII coat complex component"/>
    <property type="match status" value="1"/>
</dbReference>
<feature type="compositionally biased region" description="Polar residues" evidence="16">
    <location>
        <begin position="48"/>
        <end position="69"/>
    </location>
</feature>
<proteinExistence type="inferred from homology"/>
<dbReference type="InterPro" id="IPR036465">
    <property type="entry name" value="vWFA_dom_sf"/>
</dbReference>
<evidence type="ECO:0000256" key="8">
    <source>
        <dbReference type="ARBA" id="ARBA00022723"/>
    </source>
</evidence>
<dbReference type="GO" id="GO:0070971">
    <property type="term" value="C:endoplasmic reticulum exit site"/>
    <property type="evidence" value="ECO:0007669"/>
    <property type="project" value="TreeGrafter"/>
</dbReference>
<dbReference type="Gene3D" id="3.40.50.410">
    <property type="entry name" value="von Willebrand factor, type A domain"/>
    <property type="match status" value="1"/>
</dbReference>
<organism evidence="22 23">
    <name type="scientific">Pocillopora damicornis</name>
    <name type="common">Cauliflower coral</name>
    <name type="synonym">Millepora damicornis</name>
    <dbReference type="NCBI Taxonomy" id="46731"/>
    <lineage>
        <taxon>Eukaryota</taxon>
        <taxon>Metazoa</taxon>
        <taxon>Cnidaria</taxon>
        <taxon>Anthozoa</taxon>
        <taxon>Hexacorallia</taxon>
        <taxon>Scleractinia</taxon>
        <taxon>Astrocoeniina</taxon>
        <taxon>Pocilloporidae</taxon>
        <taxon>Pocillopora</taxon>
    </lineage>
</organism>
<accession>A0A3M6TU82</accession>
<dbReference type="Gene3D" id="2.60.40.1670">
    <property type="entry name" value="beta-sandwich domain of Sec23/24"/>
    <property type="match status" value="1"/>
</dbReference>
<keyword evidence="9" id="KW-0256">Endoplasmic reticulum</keyword>
<evidence type="ECO:0000256" key="4">
    <source>
        <dbReference type="ARBA" id="ARBA00004514"/>
    </source>
</evidence>
<evidence type="ECO:0000259" key="17">
    <source>
        <dbReference type="Pfam" id="PF00626"/>
    </source>
</evidence>
<dbReference type="InterPro" id="IPR036174">
    <property type="entry name" value="Znf_Sec23_Sec24_sf"/>
</dbReference>
<dbReference type="PANTHER" id="PTHR13803:SF39">
    <property type="entry name" value="SECRETORY 24AB, ISOFORM A"/>
    <property type="match status" value="1"/>
</dbReference>
<feature type="compositionally biased region" description="Low complexity" evidence="16">
    <location>
        <begin position="149"/>
        <end position="163"/>
    </location>
</feature>
<comment type="caution">
    <text evidence="22">The sequence shown here is derived from an EMBL/GenBank/DDBJ whole genome shotgun (WGS) entry which is preliminary data.</text>
</comment>
<comment type="subcellular location">
    <subcellularLocation>
        <location evidence="4">Cytoplasm</location>
        <location evidence="4">Cytosol</location>
    </subcellularLocation>
    <subcellularLocation>
        <location evidence="1">Cytoplasmic vesicle</location>
        <location evidence="1">COPII-coated vesicle membrane</location>
        <topology evidence="1">Peripheral membrane protein</topology>
        <orientation evidence="1">Cytoplasmic side</orientation>
    </subcellularLocation>
    <subcellularLocation>
        <location evidence="3">Endoplasmic reticulum membrane</location>
        <topology evidence="3">Peripheral membrane protein</topology>
        <orientation evidence="3">Cytoplasmic side</orientation>
    </subcellularLocation>
    <subcellularLocation>
        <location evidence="2">Golgi apparatus membrane</location>
    </subcellularLocation>
</comment>
<dbReference type="Gene3D" id="3.40.20.10">
    <property type="entry name" value="Severin"/>
    <property type="match status" value="1"/>
</dbReference>
<dbReference type="InterPro" id="IPR007123">
    <property type="entry name" value="Gelsolin-like_dom"/>
</dbReference>
<keyword evidence="14" id="KW-0472">Membrane</keyword>
<dbReference type="Pfam" id="PF00626">
    <property type="entry name" value="Gelsolin"/>
    <property type="match status" value="1"/>
</dbReference>
<dbReference type="CDD" id="cd01479">
    <property type="entry name" value="Sec24-like"/>
    <property type="match status" value="1"/>
</dbReference>
<feature type="compositionally biased region" description="Low complexity" evidence="16">
    <location>
        <begin position="197"/>
        <end position="209"/>
    </location>
</feature>
<keyword evidence="13" id="KW-0333">Golgi apparatus</keyword>
<dbReference type="GO" id="GO:0008270">
    <property type="term" value="F:zinc ion binding"/>
    <property type="evidence" value="ECO:0007669"/>
    <property type="project" value="InterPro"/>
</dbReference>
<feature type="compositionally biased region" description="Polar residues" evidence="16">
    <location>
        <begin position="210"/>
        <end position="223"/>
    </location>
</feature>
<feature type="compositionally biased region" description="Polar residues" evidence="16">
    <location>
        <begin position="243"/>
        <end position="272"/>
    </location>
</feature>
<feature type="compositionally biased region" description="Polar residues" evidence="16">
    <location>
        <begin position="436"/>
        <end position="450"/>
    </location>
</feature>
<dbReference type="SUPFAM" id="SSF82919">
    <property type="entry name" value="Zn-finger domain of Sec23/24"/>
    <property type="match status" value="1"/>
</dbReference>
<evidence type="ECO:0000313" key="22">
    <source>
        <dbReference type="EMBL" id="RMX44794.1"/>
    </source>
</evidence>
<dbReference type="SUPFAM" id="SSF81995">
    <property type="entry name" value="beta-sandwich domain of Sec23/24"/>
    <property type="match status" value="1"/>
</dbReference>
<evidence type="ECO:0000256" key="7">
    <source>
        <dbReference type="ARBA" id="ARBA00022490"/>
    </source>
</evidence>
<keyword evidence="12" id="KW-0653">Protein transport</keyword>
<feature type="compositionally biased region" description="Polar residues" evidence="16">
    <location>
        <begin position="280"/>
        <end position="297"/>
    </location>
</feature>
<dbReference type="GO" id="GO:0030127">
    <property type="term" value="C:COPII vesicle coat"/>
    <property type="evidence" value="ECO:0007669"/>
    <property type="project" value="InterPro"/>
</dbReference>
<feature type="compositionally biased region" description="Low complexity" evidence="16">
    <location>
        <begin position="224"/>
        <end position="237"/>
    </location>
</feature>
<dbReference type="Pfam" id="PF04811">
    <property type="entry name" value="Sec23_trunk"/>
    <property type="match status" value="1"/>
</dbReference>
<dbReference type="InterPro" id="IPR006900">
    <property type="entry name" value="Sec23/24_helical_dom"/>
</dbReference>
<evidence type="ECO:0000256" key="3">
    <source>
        <dbReference type="ARBA" id="ARBA00004397"/>
    </source>
</evidence>
<dbReference type="STRING" id="46731.A0A3M6TU82"/>
<feature type="compositionally biased region" description="Polar residues" evidence="16">
    <location>
        <begin position="375"/>
        <end position="392"/>
    </location>
</feature>
<keyword evidence="11" id="KW-0931">ER-Golgi transport</keyword>
<feature type="domain" description="Sec23/Sec24 beta-sandwich" evidence="21">
    <location>
        <begin position="871"/>
        <end position="955"/>
    </location>
</feature>
<dbReference type="GO" id="GO:0090110">
    <property type="term" value="P:COPII-coated vesicle cargo loading"/>
    <property type="evidence" value="ECO:0007669"/>
    <property type="project" value="TreeGrafter"/>
</dbReference>
<dbReference type="Pfam" id="PF08033">
    <property type="entry name" value="Sec23_BS"/>
    <property type="match status" value="1"/>
</dbReference>
<evidence type="ECO:0000259" key="19">
    <source>
        <dbReference type="Pfam" id="PF04811"/>
    </source>
</evidence>
<dbReference type="Gene3D" id="2.30.30.380">
    <property type="entry name" value="Zn-finger domain of Sec23/24"/>
    <property type="match status" value="1"/>
</dbReference>
<feature type="region of interest" description="Disordered" evidence="16">
    <location>
        <begin position="772"/>
        <end position="791"/>
    </location>
</feature>
<feature type="region of interest" description="Disordered" evidence="16">
    <location>
        <begin position="1"/>
        <end position="450"/>
    </location>
</feature>
<feature type="domain" description="Sec23/Sec24 trunk" evidence="19">
    <location>
        <begin position="628"/>
        <end position="866"/>
    </location>
</feature>
<evidence type="ECO:0000256" key="6">
    <source>
        <dbReference type="ARBA" id="ARBA00022448"/>
    </source>
</evidence>
<dbReference type="Pfam" id="PF04810">
    <property type="entry name" value="zf-Sec23_Sec24"/>
    <property type="match status" value="1"/>
</dbReference>
<keyword evidence="15" id="KW-0968">Cytoplasmic vesicle</keyword>
<gene>
    <name evidence="22" type="ORF">pdam_00016361</name>
</gene>
<evidence type="ECO:0000256" key="16">
    <source>
        <dbReference type="SAM" id="MobiDB-lite"/>
    </source>
</evidence>
<dbReference type="InterPro" id="IPR036175">
    <property type="entry name" value="Sec23/24_helical_dom_sf"/>
</dbReference>
<evidence type="ECO:0000256" key="13">
    <source>
        <dbReference type="ARBA" id="ARBA00023034"/>
    </source>
</evidence>
<dbReference type="Proteomes" id="UP000275408">
    <property type="component" value="Unassembled WGS sequence"/>
</dbReference>
<keyword evidence="7" id="KW-0963">Cytoplasm</keyword>
<feature type="compositionally biased region" description="Polar residues" evidence="16">
    <location>
        <begin position="83"/>
        <end position="100"/>
    </location>
</feature>
<evidence type="ECO:0000256" key="14">
    <source>
        <dbReference type="ARBA" id="ARBA00023136"/>
    </source>
</evidence>
<name>A0A3M6TU82_POCDA</name>
<dbReference type="GO" id="GO:0006886">
    <property type="term" value="P:intracellular protein transport"/>
    <property type="evidence" value="ECO:0007669"/>
    <property type="project" value="InterPro"/>
</dbReference>
<feature type="compositionally biased region" description="Polar residues" evidence="16">
    <location>
        <begin position="175"/>
        <end position="186"/>
    </location>
</feature>
<evidence type="ECO:0000256" key="15">
    <source>
        <dbReference type="ARBA" id="ARBA00023329"/>
    </source>
</evidence>
<keyword evidence="10" id="KW-0862">Zinc</keyword>
<dbReference type="AlphaFoldDB" id="A0A3M6TU82"/>